<reference evidence="2" key="1">
    <citation type="journal article" date="2020" name="Stud. Mycol.">
        <title>101 Dothideomycetes genomes: a test case for predicting lifestyles and emergence of pathogens.</title>
        <authorList>
            <person name="Haridas S."/>
            <person name="Albert R."/>
            <person name="Binder M."/>
            <person name="Bloem J."/>
            <person name="Labutti K."/>
            <person name="Salamov A."/>
            <person name="Andreopoulos B."/>
            <person name="Baker S."/>
            <person name="Barry K."/>
            <person name="Bills G."/>
            <person name="Bluhm B."/>
            <person name="Cannon C."/>
            <person name="Castanera R."/>
            <person name="Culley D."/>
            <person name="Daum C."/>
            <person name="Ezra D."/>
            <person name="Gonzalez J."/>
            <person name="Henrissat B."/>
            <person name="Kuo A."/>
            <person name="Liang C."/>
            <person name="Lipzen A."/>
            <person name="Lutzoni F."/>
            <person name="Magnuson J."/>
            <person name="Mondo S."/>
            <person name="Nolan M."/>
            <person name="Ohm R."/>
            <person name="Pangilinan J."/>
            <person name="Park H.-J."/>
            <person name="Ramirez L."/>
            <person name="Alfaro M."/>
            <person name="Sun H."/>
            <person name="Tritt A."/>
            <person name="Yoshinaga Y."/>
            <person name="Zwiers L.-H."/>
            <person name="Turgeon B."/>
            <person name="Goodwin S."/>
            <person name="Spatafora J."/>
            <person name="Crous P."/>
            <person name="Grigoriev I."/>
        </authorList>
    </citation>
    <scope>NUCLEOTIDE SEQUENCE</scope>
    <source>
        <strain evidence="2">CBS 183.55</strain>
    </source>
</reference>
<evidence type="ECO:0000313" key="2">
    <source>
        <dbReference type="EMBL" id="KAF1922521.1"/>
    </source>
</evidence>
<protein>
    <submittedName>
        <fullName evidence="2">Uncharacterized protein</fullName>
    </submittedName>
</protein>
<feature type="compositionally biased region" description="Polar residues" evidence="1">
    <location>
        <begin position="58"/>
        <end position="109"/>
    </location>
</feature>
<feature type="compositionally biased region" description="Basic and acidic residues" evidence="1">
    <location>
        <begin position="18"/>
        <end position="46"/>
    </location>
</feature>
<organism evidence="2 3">
    <name type="scientific">Didymella exigua CBS 183.55</name>
    <dbReference type="NCBI Taxonomy" id="1150837"/>
    <lineage>
        <taxon>Eukaryota</taxon>
        <taxon>Fungi</taxon>
        <taxon>Dikarya</taxon>
        <taxon>Ascomycota</taxon>
        <taxon>Pezizomycotina</taxon>
        <taxon>Dothideomycetes</taxon>
        <taxon>Pleosporomycetidae</taxon>
        <taxon>Pleosporales</taxon>
        <taxon>Pleosporineae</taxon>
        <taxon>Didymellaceae</taxon>
        <taxon>Didymella</taxon>
    </lineage>
</organism>
<keyword evidence="3" id="KW-1185">Reference proteome</keyword>
<evidence type="ECO:0000313" key="3">
    <source>
        <dbReference type="Proteomes" id="UP000800082"/>
    </source>
</evidence>
<feature type="compositionally biased region" description="Basic and acidic residues" evidence="1">
    <location>
        <begin position="144"/>
        <end position="156"/>
    </location>
</feature>
<dbReference type="AlphaFoldDB" id="A0A6A5R390"/>
<sequence length="156" mass="16580">MALFSSCCGSSDDDDDTQPPRDSRDRIVVARGETPDFRAVHYKDAEAGPEPNADAASDRSSQLSPRATPPRRSQTPTRDSPSAPGNPQVASPFNYSQPSQPRTPPSVSTARRVGQKDEGMKAVGAASASGPSQQTADGEVSMADIRKFMGDEVQKM</sequence>
<gene>
    <name evidence="2" type="ORF">M421DRAFT_354385</name>
</gene>
<accession>A0A6A5R390</accession>
<dbReference type="Proteomes" id="UP000800082">
    <property type="component" value="Unassembled WGS sequence"/>
</dbReference>
<dbReference type="GeneID" id="54347248"/>
<feature type="region of interest" description="Disordered" evidence="1">
    <location>
        <begin position="1"/>
        <end position="156"/>
    </location>
</feature>
<dbReference type="EMBL" id="ML979023">
    <property type="protein sequence ID" value="KAF1922521.1"/>
    <property type="molecule type" value="Genomic_DNA"/>
</dbReference>
<name>A0A6A5R390_9PLEO</name>
<dbReference type="OrthoDB" id="3794202at2759"/>
<dbReference type="RefSeq" id="XP_033442774.1">
    <property type="nucleotide sequence ID" value="XM_033589600.1"/>
</dbReference>
<proteinExistence type="predicted"/>
<evidence type="ECO:0000256" key="1">
    <source>
        <dbReference type="SAM" id="MobiDB-lite"/>
    </source>
</evidence>